<sequence>MVLGVVLIAAAFAIATAWRHPRVAPVSVAPAPVAPAKVSDAAFETPAQPQQRMVVAFKLPTDITRGHYLGERWVSPPKFAFAQAGREYTAQAKLQQVGDDGTRTDLSGDWSTSDPNMIAISHDAAGQVTLVVREPGEAQLTASAGGQRKVLKVRATRTDDAMEVAFVQ</sequence>
<name>A0A0A2WNI5_9GAMM</name>
<dbReference type="PATRIC" id="fig|1300345.3.peg.157"/>
<dbReference type="STRING" id="1300345.LF41_833"/>
<comment type="caution">
    <text evidence="1">The sequence shown here is derived from an EMBL/GenBank/DDBJ whole genome shotgun (WGS) entry which is preliminary data.</text>
</comment>
<proteinExistence type="predicted"/>
<dbReference type="Proteomes" id="UP000030518">
    <property type="component" value="Unassembled WGS sequence"/>
</dbReference>
<dbReference type="AlphaFoldDB" id="A0A0A2WNI5"/>
<organism evidence="1 2">
    <name type="scientific">Lysobacter dokdonensis DS-58</name>
    <dbReference type="NCBI Taxonomy" id="1300345"/>
    <lineage>
        <taxon>Bacteria</taxon>
        <taxon>Pseudomonadati</taxon>
        <taxon>Pseudomonadota</taxon>
        <taxon>Gammaproteobacteria</taxon>
        <taxon>Lysobacterales</taxon>
        <taxon>Lysobacteraceae</taxon>
        <taxon>Noviluteimonas</taxon>
    </lineage>
</organism>
<dbReference type="EMBL" id="JRKJ01000002">
    <property type="protein sequence ID" value="KGQ20297.1"/>
    <property type="molecule type" value="Genomic_DNA"/>
</dbReference>
<dbReference type="Gene3D" id="2.60.40.1080">
    <property type="match status" value="1"/>
</dbReference>
<keyword evidence="2" id="KW-1185">Reference proteome</keyword>
<evidence type="ECO:0000313" key="2">
    <source>
        <dbReference type="Proteomes" id="UP000030518"/>
    </source>
</evidence>
<accession>A0A0A2WNI5</accession>
<protein>
    <submittedName>
        <fullName evidence="1">Uncharacterized protein</fullName>
    </submittedName>
</protein>
<reference evidence="1 2" key="1">
    <citation type="submission" date="2014-09" db="EMBL/GenBank/DDBJ databases">
        <title>Genome sequences of Lysobacter dokdonensis DS-58.</title>
        <authorList>
            <person name="Kim J.F."/>
            <person name="Kwak M.-J."/>
        </authorList>
    </citation>
    <scope>NUCLEOTIDE SEQUENCE [LARGE SCALE GENOMIC DNA]</scope>
    <source>
        <strain evidence="1 2">DS-58</strain>
    </source>
</reference>
<gene>
    <name evidence="1" type="ORF">LF41_833</name>
</gene>
<evidence type="ECO:0000313" key="1">
    <source>
        <dbReference type="EMBL" id="KGQ20297.1"/>
    </source>
</evidence>